<dbReference type="CDD" id="cd16922">
    <property type="entry name" value="HATPase_EvgS-ArcB-TorS-like"/>
    <property type="match status" value="1"/>
</dbReference>
<dbReference type="EC" id="2.7.13.3" evidence="4"/>
<dbReference type="GO" id="GO:0000155">
    <property type="term" value="F:phosphorelay sensor kinase activity"/>
    <property type="evidence" value="ECO:0007669"/>
    <property type="project" value="InterPro"/>
</dbReference>
<evidence type="ECO:0000256" key="13">
    <source>
        <dbReference type="ARBA" id="ARBA00074306"/>
    </source>
</evidence>
<dbReference type="SUPFAM" id="SSF47384">
    <property type="entry name" value="Homodimeric domain of signal transducing histidine kinase"/>
    <property type="match status" value="1"/>
</dbReference>
<dbReference type="Pfam" id="PF00072">
    <property type="entry name" value="Response_reg"/>
    <property type="match status" value="1"/>
</dbReference>
<dbReference type="SMART" id="SM00387">
    <property type="entry name" value="HATPase_c"/>
    <property type="match status" value="1"/>
</dbReference>
<dbReference type="InterPro" id="IPR036890">
    <property type="entry name" value="HATPase_C_sf"/>
</dbReference>
<evidence type="ECO:0000256" key="5">
    <source>
        <dbReference type="ARBA" id="ARBA00022475"/>
    </source>
</evidence>
<dbReference type="InterPro" id="IPR003018">
    <property type="entry name" value="GAF"/>
</dbReference>
<keyword evidence="7" id="KW-0808">Transferase</keyword>
<dbReference type="Gene3D" id="3.30.565.10">
    <property type="entry name" value="Histidine kinase-like ATPase, C-terminal domain"/>
    <property type="match status" value="1"/>
</dbReference>
<dbReference type="InterPro" id="IPR036097">
    <property type="entry name" value="HisK_dim/P_sf"/>
</dbReference>
<keyword evidence="11" id="KW-0902">Two-component regulatory system</keyword>
<dbReference type="InterPro" id="IPR004358">
    <property type="entry name" value="Sig_transdc_His_kin-like_C"/>
</dbReference>
<dbReference type="SMART" id="SM00448">
    <property type="entry name" value="REC"/>
    <property type="match status" value="1"/>
</dbReference>
<feature type="coiled-coil region" evidence="15">
    <location>
        <begin position="428"/>
        <end position="504"/>
    </location>
</feature>
<dbReference type="PROSITE" id="PS50885">
    <property type="entry name" value="HAMP"/>
    <property type="match status" value="1"/>
</dbReference>
<evidence type="ECO:0000259" key="19">
    <source>
        <dbReference type="PROSITE" id="PS50885"/>
    </source>
</evidence>
<evidence type="ECO:0000256" key="11">
    <source>
        <dbReference type="ARBA" id="ARBA00023012"/>
    </source>
</evidence>
<comment type="similarity">
    <text evidence="3">In the N-terminal section; belongs to the phytochrome family.</text>
</comment>
<evidence type="ECO:0000259" key="18">
    <source>
        <dbReference type="PROSITE" id="PS50110"/>
    </source>
</evidence>
<dbReference type="InterPro" id="IPR029016">
    <property type="entry name" value="GAF-like_dom_sf"/>
</dbReference>
<dbReference type="InterPro" id="IPR001789">
    <property type="entry name" value="Sig_transdc_resp-reg_receiver"/>
</dbReference>
<dbReference type="Pfam" id="PF02518">
    <property type="entry name" value="HATPase_c"/>
    <property type="match status" value="1"/>
</dbReference>
<evidence type="ECO:0000256" key="14">
    <source>
        <dbReference type="PROSITE-ProRule" id="PRU00169"/>
    </source>
</evidence>
<dbReference type="RefSeq" id="WP_188887562.1">
    <property type="nucleotide sequence ID" value="NZ_BMHY01000001.1"/>
</dbReference>
<dbReference type="InterPro" id="IPR011006">
    <property type="entry name" value="CheY-like_superfamily"/>
</dbReference>
<dbReference type="SUPFAM" id="SSF52172">
    <property type="entry name" value="CheY-like"/>
    <property type="match status" value="1"/>
</dbReference>
<dbReference type="SMART" id="SM00388">
    <property type="entry name" value="HisKA"/>
    <property type="match status" value="1"/>
</dbReference>
<evidence type="ECO:0000256" key="7">
    <source>
        <dbReference type="ARBA" id="ARBA00022679"/>
    </source>
</evidence>
<keyword evidence="10" id="KW-0067">ATP-binding</keyword>
<dbReference type="CDD" id="cd00082">
    <property type="entry name" value="HisKA"/>
    <property type="match status" value="1"/>
</dbReference>
<feature type="transmembrane region" description="Helical" evidence="16">
    <location>
        <begin position="12"/>
        <end position="31"/>
    </location>
</feature>
<dbReference type="PRINTS" id="PR00344">
    <property type="entry name" value="BCTRLSENSOR"/>
</dbReference>
<keyword evidence="21" id="KW-1185">Reference proteome</keyword>
<protein>
    <recommendedName>
        <fullName evidence="13">Circadian input-output histidine kinase CikA</fullName>
        <ecNumber evidence="4">2.7.13.3</ecNumber>
    </recommendedName>
</protein>
<evidence type="ECO:0000256" key="2">
    <source>
        <dbReference type="ARBA" id="ARBA00004651"/>
    </source>
</evidence>
<evidence type="ECO:0000256" key="15">
    <source>
        <dbReference type="SAM" id="Coils"/>
    </source>
</evidence>
<dbReference type="Pfam" id="PF00512">
    <property type="entry name" value="HisKA"/>
    <property type="match status" value="1"/>
</dbReference>
<keyword evidence="12 16" id="KW-0472">Membrane</keyword>
<evidence type="ECO:0000313" key="20">
    <source>
        <dbReference type="EMBL" id="GGG56936.1"/>
    </source>
</evidence>
<evidence type="ECO:0000256" key="8">
    <source>
        <dbReference type="ARBA" id="ARBA00022741"/>
    </source>
</evidence>
<evidence type="ECO:0000313" key="21">
    <source>
        <dbReference type="Proteomes" id="UP000600247"/>
    </source>
</evidence>
<organism evidence="20 21">
    <name type="scientific">Paenibacillus radicis</name>
    <name type="common">ex Gao et al. 2016</name>
    <dbReference type="NCBI Taxonomy" id="1737354"/>
    <lineage>
        <taxon>Bacteria</taxon>
        <taxon>Bacillati</taxon>
        <taxon>Bacillota</taxon>
        <taxon>Bacilli</taxon>
        <taxon>Bacillales</taxon>
        <taxon>Paenibacillaceae</taxon>
        <taxon>Paenibacillus</taxon>
    </lineage>
</organism>
<evidence type="ECO:0000256" key="6">
    <source>
        <dbReference type="ARBA" id="ARBA00022553"/>
    </source>
</evidence>
<feature type="domain" description="Histidine kinase" evidence="17">
    <location>
        <begin position="511"/>
        <end position="744"/>
    </location>
</feature>
<feature type="transmembrane region" description="Helical" evidence="16">
    <location>
        <begin position="190"/>
        <end position="210"/>
    </location>
</feature>
<dbReference type="PANTHER" id="PTHR45339:SF1">
    <property type="entry name" value="HYBRID SIGNAL TRANSDUCTION HISTIDINE KINASE J"/>
    <property type="match status" value="1"/>
</dbReference>
<keyword evidence="16" id="KW-0812">Transmembrane</keyword>
<dbReference type="InterPro" id="IPR007891">
    <property type="entry name" value="CHASE3"/>
</dbReference>
<dbReference type="SUPFAM" id="SSF55874">
    <property type="entry name" value="ATPase domain of HSP90 chaperone/DNA topoisomerase II/histidine kinase"/>
    <property type="match status" value="1"/>
</dbReference>
<keyword evidence="15" id="KW-0175">Coiled coil</keyword>
<dbReference type="Gene3D" id="1.10.287.130">
    <property type="match status" value="1"/>
</dbReference>
<dbReference type="CDD" id="cd19410">
    <property type="entry name" value="HK9-like_sensor"/>
    <property type="match status" value="1"/>
</dbReference>
<dbReference type="FunFam" id="3.30.565.10:FF:000010">
    <property type="entry name" value="Sensor histidine kinase RcsC"/>
    <property type="match status" value="1"/>
</dbReference>
<evidence type="ECO:0000256" key="12">
    <source>
        <dbReference type="ARBA" id="ARBA00023136"/>
    </source>
</evidence>
<accession>A0A917GTP4</accession>
<dbReference type="GO" id="GO:0005524">
    <property type="term" value="F:ATP binding"/>
    <property type="evidence" value="ECO:0007669"/>
    <property type="project" value="UniProtKB-KW"/>
</dbReference>
<dbReference type="EMBL" id="BMHY01000001">
    <property type="protein sequence ID" value="GGG56936.1"/>
    <property type="molecule type" value="Genomic_DNA"/>
</dbReference>
<dbReference type="Gene3D" id="3.30.450.40">
    <property type="match status" value="1"/>
</dbReference>
<feature type="domain" description="HAMP" evidence="19">
    <location>
        <begin position="212"/>
        <end position="266"/>
    </location>
</feature>
<dbReference type="CDD" id="cd06225">
    <property type="entry name" value="HAMP"/>
    <property type="match status" value="1"/>
</dbReference>
<keyword evidence="8" id="KW-0547">Nucleotide-binding</keyword>
<dbReference type="GO" id="GO:0005886">
    <property type="term" value="C:plasma membrane"/>
    <property type="evidence" value="ECO:0007669"/>
    <property type="project" value="UniProtKB-SubCell"/>
</dbReference>
<dbReference type="InterPro" id="IPR005467">
    <property type="entry name" value="His_kinase_dom"/>
</dbReference>
<feature type="modified residue" description="4-aspartylphosphate" evidence="14">
    <location>
        <position position="846"/>
    </location>
</feature>
<dbReference type="CDD" id="cd17546">
    <property type="entry name" value="REC_hyHK_CKI1_RcsC-like"/>
    <property type="match status" value="1"/>
</dbReference>
<dbReference type="InterPro" id="IPR003661">
    <property type="entry name" value="HisK_dim/P_dom"/>
</dbReference>
<dbReference type="AlphaFoldDB" id="A0A917GTP4"/>
<keyword evidence="5" id="KW-1003">Cell membrane</keyword>
<dbReference type="SUPFAM" id="SSF55781">
    <property type="entry name" value="GAF domain-like"/>
    <property type="match status" value="1"/>
</dbReference>
<name>A0A917GTP4_9BACL</name>
<proteinExistence type="inferred from homology"/>
<dbReference type="Pfam" id="PF13185">
    <property type="entry name" value="GAF_2"/>
    <property type="match status" value="1"/>
</dbReference>
<evidence type="ECO:0000256" key="1">
    <source>
        <dbReference type="ARBA" id="ARBA00000085"/>
    </source>
</evidence>
<comment type="caution">
    <text evidence="20">The sequence shown here is derived from an EMBL/GenBank/DDBJ whole genome shotgun (WGS) entry which is preliminary data.</text>
</comment>
<sequence>MFRNIKFNIRTKIAIGYFLIICCLGVAIVVVTDRISALQDEVETITSRDIDIHNFIASIQYDAISMESGQRGYILTGDEAYLSPYNKGKSQWEANFNSLYAYLANDPSTQRDLEEIKLTIVNWIDTAAEPTITMKKQNRTNDIVAFFQEDVGKTYIDQLRSQFESLRSKQIQATKLHIIALENRNQLLTIGIYIMLIIVTVIAFMIVAFVSGSIVRTIKQVAKTITEIASAGGDLTTRIKVNTRDEIKELGDATNRLLSTLESQNWIQTKVAEVATMNQGINDLSTLAQSFLSKVAPMVNASYGVFYLRKGTGSQQLLVKTASYASYGDEKGVASFRMGEGLIGQCALEKRVFLLNQPENHSAVITSGLGTIEPQSILIVPIEFEEKVEAVIEFASIEPFTAQHLKLLEEIEKDFGIAVNNVAGRMEVERLLSESQVLTEELQAQTEELQTQSEELQMQQEEMKMTTEHLEEQNLFAEQKTKELEKAKRELEIYSEKLKQSSQYKTNFLANMSHELRTPLNSILILSQLLSENEHAHLSEDEAGYASVIHTSGQDLLKLIDDILDLSKIEAGKVILTVDEVNLTEIPELMKPVFDPIAAQKGLAFTVHAESELPNLWHTDGQRLQQILNNLLSNAFKFTESGSVELKLALADPRKAGQLRKRQGDDAWLAISVTDTGIGIPADKQQLIFEAFQQVDGETNRQYGGTGLGLSICNEFAKLLGGSIQLESAPGEGSTFTLYLPNLNRDAVETIVSASQEAAAAIDYVPPHEQYEEPLEEDFNRMETEKGETSIFSGKRILLVEDDARNVYALSSALEQHNIEVTVAGNGKRCMDILEKDKGFDLVLMDIMMPLMDGFETMREIRKQPILQELPIIALTAKAMKSDREKCLEAGASDYISKPIQMEQLFSLMRVWLTKQVGK</sequence>
<evidence type="ECO:0000256" key="10">
    <source>
        <dbReference type="ARBA" id="ARBA00022840"/>
    </source>
</evidence>
<gene>
    <name evidence="20" type="ORF">GCM10010918_07470</name>
</gene>
<keyword evidence="6 14" id="KW-0597">Phosphoprotein</keyword>
<keyword evidence="16" id="KW-1133">Transmembrane helix</keyword>
<dbReference type="Proteomes" id="UP000600247">
    <property type="component" value="Unassembled WGS sequence"/>
</dbReference>
<dbReference type="PROSITE" id="PS50110">
    <property type="entry name" value="RESPONSE_REGULATORY"/>
    <property type="match status" value="1"/>
</dbReference>
<dbReference type="PROSITE" id="PS50109">
    <property type="entry name" value="HIS_KIN"/>
    <property type="match status" value="1"/>
</dbReference>
<dbReference type="Gene3D" id="3.40.50.2300">
    <property type="match status" value="1"/>
</dbReference>
<evidence type="ECO:0000256" key="9">
    <source>
        <dbReference type="ARBA" id="ARBA00022777"/>
    </source>
</evidence>
<feature type="domain" description="Response regulatory" evidence="18">
    <location>
        <begin position="796"/>
        <end position="913"/>
    </location>
</feature>
<dbReference type="PANTHER" id="PTHR45339">
    <property type="entry name" value="HYBRID SIGNAL TRANSDUCTION HISTIDINE KINASE J"/>
    <property type="match status" value="1"/>
</dbReference>
<dbReference type="InterPro" id="IPR003660">
    <property type="entry name" value="HAMP_dom"/>
</dbReference>
<keyword evidence="9 20" id="KW-0418">Kinase</keyword>
<dbReference type="Gene3D" id="6.10.340.10">
    <property type="match status" value="1"/>
</dbReference>
<dbReference type="SUPFAM" id="SSF158472">
    <property type="entry name" value="HAMP domain-like"/>
    <property type="match status" value="1"/>
</dbReference>
<evidence type="ECO:0000256" key="3">
    <source>
        <dbReference type="ARBA" id="ARBA00006402"/>
    </source>
</evidence>
<dbReference type="InterPro" id="IPR003594">
    <property type="entry name" value="HATPase_dom"/>
</dbReference>
<dbReference type="Pfam" id="PF00672">
    <property type="entry name" value="HAMP"/>
    <property type="match status" value="1"/>
</dbReference>
<evidence type="ECO:0000256" key="16">
    <source>
        <dbReference type="SAM" id="Phobius"/>
    </source>
</evidence>
<evidence type="ECO:0000256" key="4">
    <source>
        <dbReference type="ARBA" id="ARBA00012438"/>
    </source>
</evidence>
<dbReference type="Pfam" id="PF05227">
    <property type="entry name" value="CHASE3"/>
    <property type="match status" value="1"/>
</dbReference>
<comment type="subcellular location">
    <subcellularLocation>
        <location evidence="2">Cell membrane</location>
        <topology evidence="2">Multi-pass membrane protein</topology>
    </subcellularLocation>
</comment>
<dbReference type="SMART" id="SM00304">
    <property type="entry name" value="HAMP"/>
    <property type="match status" value="1"/>
</dbReference>
<evidence type="ECO:0000259" key="17">
    <source>
        <dbReference type="PROSITE" id="PS50109"/>
    </source>
</evidence>
<reference evidence="20 21" key="1">
    <citation type="journal article" date="2014" name="Int. J. Syst. Evol. Microbiol.">
        <title>Complete genome sequence of Corynebacterium casei LMG S-19264T (=DSM 44701T), isolated from a smear-ripened cheese.</title>
        <authorList>
            <consortium name="US DOE Joint Genome Institute (JGI-PGF)"/>
            <person name="Walter F."/>
            <person name="Albersmeier A."/>
            <person name="Kalinowski J."/>
            <person name="Ruckert C."/>
        </authorList>
    </citation>
    <scope>NUCLEOTIDE SEQUENCE [LARGE SCALE GENOMIC DNA]</scope>
    <source>
        <strain evidence="20 21">CGMCC 1.15286</strain>
    </source>
</reference>
<comment type="catalytic activity">
    <reaction evidence="1">
        <text>ATP + protein L-histidine = ADP + protein N-phospho-L-histidine.</text>
        <dbReference type="EC" id="2.7.13.3"/>
    </reaction>
</comment>